<gene>
    <name evidence="2" type="ORF">GCM10009720_28810</name>
</gene>
<organism evidence="2 3">
    <name type="scientific">Yaniella flava</name>
    <dbReference type="NCBI Taxonomy" id="287930"/>
    <lineage>
        <taxon>Bacteria</taxon>
        <taxon>Bacillati</taxon>
        <taxon>Actinomycetota</taxon>
        <taxon>Actinomycetes</taxon>
        <taxon>Micrococcales</taxon>
        <taxon>Micrococcaceae</taxon>
        <taxon>Yaniella</taxon>
    </lineage>
</organism>
<feature type="compositionally biased region" description="Polar residues" evidence="1">
    <location>
        <begin position="112"/>
        <end position="123"/>
    </location>
</feature>
<dbReference type="Proteomes" id="UP001501461">
    <property type="component" value="Unassembled WGS sequence"/>
</dbReference>
<comment type="caution">
    <text evidence="2">The sequence shown here is derived from an EMBL/GenBank/DDBJ whole genome shotgun (WGS) entry which is preliminary data.</text>
</comment>
<evidence type="ECO:0000313" key="2">
    <source>
        <dbReference type="EMBL" id="GAA2046170.1"/>
    </source>
</evidence>
<keyword evidence="3" id="KW-1185">Reference proteome</keyword>
<proteinExistence type="predicted"/>
<evidence type="ECO:0000256" key="1">
    <source>
        <dbReference type="SAM" id="MobiDB-lite"/>
    </source>
</evidence>
<sequence>MQPQDFYASPQLFGDISARLKPEYETAQHELQHKIVAAKLQNIIAYSVNSVIKVDGRIRSKTAQNAGMDSKRLYRLLNGQAWLKLSDITGLSKALGVNLVSVAEYQGKQPVTSHNSFGLQTERTQLRKSHTNQRVD</sequence>
<evidence type="ECO:0008006" key="4">
    <source>
        <dbReference type="Google" id="ProtNLM"/>
    </source>
</evidence>
<evidence type="ECO:0000313" key="3">
    <source>
        <dbReference type="Proteomes" id="UP001501461"/>
    </source>
</evidence>
<feature type="region of interest" description="Disordered" evidence="1">
    <location>
        <begin position="112"/>
        <end position="136"/>
    </location>
</feature>
<feature type="compositionally biased region" description="Basic residues" evidence="1">
    <location>
        <begin position="126"/>
        <end position="136"/>
    </location>
</feature>
<name>A0ABP5GHI6_9MICC</name>
<dbReference type="EMBL" id="BAAAMN010000069">
    <property type="protein sequence ID" value="GAA2046170.1"/>
    <property type="molecule type" value="Genomic_DNA"/>
</dbReference>
<protein>
    <recommendedName>
        <fullName evidence="4">HTH cro/C1-type domain-containing protein</fullName>
    </recommendedName>
</protein>
<accession>A0ABP5GHI6</accession>
<reference evidence="3" key="1">
    <citation type="journal article" date="2019" name="Int. J. Syst. Evol. Microbiol.">
        <title>The Global Catalogue of Microorganisms (GCM) 10K type strain sequencing project: providing services to taxonomists for standard genome sequencing and annotation.</title>
        <authorList>
            <consortium name="The Broad Institute Genomics Platform"/>
            <consortium name="The Broad Institute Genome Sequencing Center for Infectious Disease"/>
            <person name="Wu L."/>
            <person name="Ma J."/>
        </authorList>
    </citation>
    <scope>NUCLEOTIDE SEQUENCE [LARGE SCALE GENOMIC DNA]</scope>
    <source>
        <strain evidence="3">JCM 13595</strain>
    </source>
</reference>